<comment type="caution">
    <text evidence="1">The sequence shown here is derived from an EMBL/GenBank/DDBJ whole genome shotgun (WGS) entry which is preliminary data.</text>
</comment>
<sequence length="78" mass="8645">MILEHLFNVHLIDMVGSKDANPVCVKKGHQMEVLEYRIGSSLVPALSVPHLSRHDIDEKVAAAECASKLPSLSYVFMK</sequence>
<accession>A0A645EMB2</accession>
<gene>
    <name evidence="1" type="ORF">SDC9_150374</name>
</gene>
<proteinExistence type="predicted"/>
<reference evidence="1" key="1">
    <citation type="submission" date="2019-08" db="EMBL/GenBank/DDBJ databases">
        <authorList>
            <person name="Kucharzyk K."/>
            <person name="Murdoch R.W."/>
            <person name="Higgins S."/>
            <person name="Loffler F."/>
        </authorList>
    </citation>
    <scope>NUCLEOTIDE SEQUENCE</scope>
</reference>
<protein>
    <submittedName>
        <fullName evidence="1">Uncharacterized protein</fullName>
    </submittedName>
</protein>
<dbReference type="EMBL" id="VSSQ01049073">
    <property type="protein sequence ID" value="MPN03151.1"/>
    <property type="molecule type" value="Genomic_DNA"/>
</dbReference>
<name>A0A645EMB2_9ZZZZ</name>
<evidence type="ECO:0000313" key="1">
    <source>
        <dbReference type="EMBL" id="MPN03151.1"/>
    </source>
</evidence>
<dbReference type="AlphaFoldDB" id="A0A645EMB2"/>
<organism evidence="1">
    <name type="scientific">bioreactor metagenome</name>
    <dbReference type="NCBI Taxonomy" id="1076179"/>
    <lineage>
        <taxon>unclassified sequences</taxon>
        <taxon>metagenomes</taxon>
        <taxon>ecological metagenomes</taxon>
    </lineage>
</organism>